<organism evidence="2 3">
    <name type="scientific">Aeromonas allosaccharophila</name>
    <dbReference type="NCBI Taxonomy" id="656"/>
    <lineage>
        <taxon>Bacteria</taxon>
        <taxon>Pseudomonadati</taxon>
        <taxon>Pseudomonadota</taxon>
        <taxon>Gammaproteobacteria</taxon>
        <taxon>Aeromonadales</taxon>
        <taxon>Aeromonadaceae</taxon>
        <taxon>Aeromonas</taxon>
    </lineage>
</organism>
<evidence type="ECO:0000313" key="3">
    <source>
        <dbReference type="Proteomes" id="UP001302667"/>
    </source>
</evidence>
<name>A0ABZ0FEN7_9GAMM</name>
<protein>
    <submittedName>
        <fullName evidence="2">VOC family protein</fullName>
    </submittedName>
</protein>
<proteinExistence type="predicted"/>
<reference evidence="2 3" key="1">
    <citation type="submission" date="2023-10" db="EMBL/GenBank/DDBJ databases">
        <title>Genome analysis of psychrotrophic aerobic bacterium Aeromonas allosaccharophila BIM B-1809 isolated from infected fish.</title>
        <authorList>
            <person name="Leanovich S.I."/>
            <person name="Sidarenka A.V."/>
            <person name="Akhremchuk A.E."/>
            <person name="Sikolenko M.A."/>
            <person name="Valentovich L.N."/>
        </authorList>
    </citation>
    <scope>NUCLEOTIDE SEQUENCE [LARGE SCALE GENOMIC DNA]</scope>
    <source>
        <strain evidence="2 3">BIM B-1809</strain>
    </source>
</reference>
<evidence type="ECO:0000259" key="1">
    <source>
        <dbReference type="PROSITE" id="PS51819"/>
    </source>
</evidence>
<dbReference type="Proteomes" id="UP001302667">
    <property type="component" value="Chromosome"/>
</dbReference>
<gene>
    <name evidence="2" type="ORF">RY972_08290</name>
</gene>
<keyword evidence="3" id="KW-1185">Reference proteome</keyword>
<evidence type="ECO:0000313" key="2">
    <source>
        <dbReference type="EMBL" id="WOE68038.1"/>
    </source>
</evidence>
<dbReference type="InterPro" id="IPR037523">
    <property type="entry name" value="VOC_core"/>
</dbReference>
<dbReference type="SUPFAM" id="SSF54593">
    <property type="entry name" value="Glyoxalase/Bleomycin resistance protein/Dihydroxybiphenyl dioxygenase"/>
    <property type="match status" value="1"/>
</dbReference>
<dbReference type="Gene3D" id="3.10.180.10">
    <property type="entry name" value="2,3-Dihydroxybiphenyl 1,2-Dioxygenase, domain 1"/>
    <property type="match status" value="1"/>
</dbReference>
<dbReference type="Pfam" id="PF13669">
    <property type="entry name" value="Glyoxalase_4"/>
    <property type="match status" value="1"/>
</dbReference>
<dbReference type="PROSITE" id="PS51819">
    <property type="entry name" value="VOC"/>
    <property type="match status" value="1"/>
</dbReference>
<dbReference type="RefSeq" id="WP_317103932.1">
    <property type="nucleotide sequence ID" value="NZ_CP136584.1"/>
</dbReference>
<accession>A0ABZ0FEN7</accession>
<sequence>MKLHHIGLVAAELDLGVRYCRETLGLSSFSEPVLDPLQRVHICFAYDDAGICYELIAPASEDSPVSQALRTRHNLLNHLAYEVADLAIAAEKLRAQRHLPLGPSQPAIAFGGAHVQFFLSPLGYIVELIEAPTP</sequence>
<feature type="domain" description="VOC" evidence="1">
    <location>
        <begin position="2"/>
        <end position="131"/>
    </location>
</feature>
<dbReference type="EMBL" id="CP136584">
    <property type="protein sequence ID" value="WOE68038.1"/>
    <property type="molecule type" value="Genomic_DNA"/>
</dbReference>
<dbReference type="InterPro" id="IPR029068">
    <property type="entry name" value="Glyas_Bleomycin-R_OHBP_Dase"/>
</dbReference>